<proteinExistence type="predicted"/>
<reference evidence="1 2" key="2">
    <citation type="journal article" date="2011" name="Stand. Genomic Sci.">
        <title>Complete genome sequence of Truepera radiovictrix type strain (RQ-24).</title>
        <authorList>
            <person name="Ivanova N."/>
            <person name="Rohde C."/>
            <person name="Munk C."/>
            <person name="Nolan M."/>
            <person name="Lucas S."/>
            <person name="Del Rio T.G."/>
            <person name="Tice H."/>
            <person name="Deshpande S."/>
            <person name="Cheng J.F."/>
            <person name="Tapia R."/>
            <person name="Han C."/>
            <person name="Goodwin L."/>
            <person name="Pitluck S."/>
            <person name="Liolios K."/>
            <person name="Mavromatis K."/>
            <person name="Mikhailova N."/>
            <person name="Pati A."/>
            <person name="Chen A."/>
            <person name="Palaniappan K."/>
            <person name="Land M."/>
            <person name="Hauser L."/>
            <person name="Chang Y.J."/>
            <person name="Jeffries C.D."/>
            <person name="Brambilla E."/>
            <person name="Rohde M."/>
            <person name="Goker M."/>
            <person name="Tindall B.J."/>
            <person name="Woyke T."/>
            <person name="Bristow J."/>
            <person name="Eisen J.A."/>
            <person name="Markowitz V."/>
            <person name="Hugenholtz P."/>
            <person name="Kyrpides N.C."/>
            <person name="Klenk H.P."/>
            <person name="Lapidus A."/>
        </authorList>
    </citation>
    <scope>NUCLEOTIDE SEQUENCE [LARGE SCALE GENOMIC DNA]</scope>
    <source>
        <strain evidence="2">DSM 17093 / CIP 108686 / LMG 22925 / RQ-24</strain>
    </source>
</reference>
<organism evidence="1 2">
    <name type="scientific">Truepera radiovictrix (strain DSM 17093 / CIP 108686 / LMG 22925 / RQ-24)</name>
    <dbReference type="NCBI Taxonomy" id="649638"/>
    <lineage>
        <taxon>Bacteria</taxon>
        <taxon>Thermotogati</taxon>
        <taxon>Deinococcota</taxon>
        <taxon>Deinococci</taxon>
        <taxon>Trueperales</taxon>
        <taxon>Trueperaceae</taxon>
        <taxon>Truepera</taxon>
    </lineage>
</organism>
<name>D7CTT2_TRURR</name>
<dbReference type="RefSeq" id="WP_013178990.1">
    <property type="nucleotide sequence ID" value="NC_014221.1"/>
</dbReference>
<evidence type="ECO:0000313" key="2">
    <source>
        <dbReference type="Proteomes" id="UP000000379"/>
    </source>
</evidence>
<evidence type="ECO:0000313" key="1">
    <source>
        <dbReference type="EMBL" id="ADI15629.1"/>
    </source>
</evidence>
<dbReference type="HOGENOM" id="CLU_3141929_0_0_0"/>
<gene>
    <name evidence="1" type="ordered locus">Trad_2523</name>
</gene>
<dbReference type="AlphaFoldDB" id="D7CTT2"/>
<sequence length="49" mass="5758">MKLNRFLRTALKLFVLTRGFRAARRGVGRYGGRRVRGGVVQQLMRRLLR</sequence>
<keyword evidence="2" id="KW-1185">Reference proteome</keyword>
<dbReference type="Proteomes" id="UP000000379">
    <property type="component" value="Chromosome"/>
</dbReference>
<protein>
    <submittedName>
        <fullName evidence="1">Uncharacterized protein</fullName>
    </submittedName>
</protein>
<dbReference type="KEGG" id="tra:Trad_2523"/>
<reference evidence="2" key="1">
    <citation type="submission" date="2010-05" db="EMBL/GenBank/DDBJ databases">
        <title>The complete genome of Truepera radiovictris DSM 17093.</title>
        <authorList>
            <consortium name="US DOE Joint Genome Institute (JGI-PGF)"/>
            <person name="Lucas S."/>
            <person name="Copeland A."/>
            <person name="Lapidus A."/>
            <person name="Glavina del Rio T."/>
            <person name="Dalin E."/>
            <person name="Tice H."/>
            <person name="Bruce D."/>
            <person name="Goodwin L."/>
            <person name="Pitluck S."/>
            <person name="Kyrpides N."/>
            <person name="Mavromatis K."/>
            <person name="Ovchinnikova G."/>
            <person name="Munk A.C."/>
            <person name="Detter J.C."/>
            <person name="Han C."/>
            <person name="Tapia R."/>
            <person name="Land M."/>
            <person name="Hauser L."/>
            <person name="Markowitz V."/>
            <person name="Cheng J.-F."/>
            <person name="Hugenholtz P."/>
            <person name="Woyke T."/>
            <person name="Wu D."/>
            <person name="Tindall B."/>
            <person name="Pomrenke H.G."/>
            <person name="Brambilla E."/>
            <person name="Klenk H.-P."/>
            <person name="Eisen J.A."/>
        </authorList>
    </citation>
    <scope>NUCLEOTIDE SEQUENCE [LARGE SCALE GENOMIC DNA]</scope>
    <source>
        <strain evidence="2">DSM 17093 / CIP 108686 / LMG 22925 / RQ-24</strain>
    </source>
</reference>
<accession>D7CTT2</accession>
<dbReference type="EMBL" id="CP002049">
    <property type="protein sequence ID" value="ADI15629.1"/>
    <property type="molecule type" value="Genomic_DNA"/>
</dbReference>